<dbReference type="SUPFAM" id="SSF48452">
    <property type="entry name" value="TPR-like"/>
    <property type="match status" value="1"/>
</dbReference>
<evidence type="ECO:0000256" key="1">
    <source>
        <dbReference type="SAM" id="Coils"/>
    </source>
</evidence>
<dbReference type="InterPro" id="IPR011990">
    <property type="entry name" value="TPR-like_helical_dom_sf"/>
</dbReference>
<comment type="caution">
    <text evidence="2">The sequence shown here is derived from an EMBL/GenBank/DDBJ whole genome shotgun (WGS) entry which is preliminary data.</text>
</comment>
<feature type="coiled-coil region" evidence="1">
    <location>
        <begin position="79"/>
        <end position="110"/>
    </location>
</feature>
<sequence>MTRSLHADLAKRYFLEDLPGATQLGARLNGILLKIDAGEQVTALQRQFLATTGLHALNALATGTISLSELQEGAEKEQAARIEEASAKALKDAAELAERTEARAAAVKATFAAMANDPALRRKREAKELRQRFGVGYIESQDYPRAMALLRQVANGQRLKVDDLAWLKTEADYCWTDELQRAWHALEAAALTKAWESSGDTWNAVNASGHWRKAGEPERALRLTDAALAKVGSNPKLRSALATTRGGAMRDLRRLDEAKALASEAHQLTSSDYRPCTLLGAVYIELGDLPAGHEWYAKAESLGAPRQAIDHELRGLLMRSSIQEQQRIREFLLRQDPERFSWLRRWPGKVPTATHSKSAQTLNSKDHTALAEAGRHDHCSR</sequence>
<reference evidence="2 3" key="1">
    <citation type="submission" date="2014-12" db="EMBL/GenBank/DDBJ databases">
        <title>Whole genome sequencing of Sphingobium xenophagum OW59.</title>
        <authorList>
            <person name="Ohta Y."/>
            <person name="Nishi S."/>
            <person name="Hatada Y."/>
        </authorList>
    </citation>
    <scope>NUCLEOTIDE SEQUENCE [LARGE SCALE GENOMIC DNA]</scope>
    <source>
        <strain evidence="2 3">OW59</strain>
    </source>
</reference>
<evidence type="ECO:0000313" key="2">
    <source>
        <dbReference type="EMBL" id="GBH28804.1"/>
    </source>
</evidence>
<accession>A0A401IWN0</accession>
<dbReference type="Gene3D" id="1.25.40.10">
    <property type="entry name" value="Tetratricopeptide repeat domain"/>
    <property type="match status" value="1"/>
</dbReference>
<name>A0A401IWN0_SPHXE</name>
<proteinExistence type="predicted"/>
<evidence type="ECO:0000313" key="3">
    <source>
        <dbReference type="Proteomes" id="UP000290975"/>
    </source>
</evidence>
<dbReference type="RefSeq" id="WP_130751594.1">
    <property type="nucleotide sequence ID" value="NZ_BBQY01000001.1"/>
</dbReference>
<keyword evidence="1" id="KW-0175">Coiled coil</keyword>
<dbReference type="Proteomes" id="UP000290975">
    <property type="component" value="Unassembled WGS sequence"/>
</dbReference>
<dbReference type="EMBL" id="BBQY01000001">
    <property type="protein sequence ID" value="GBH28804.1"/>
    <property type="molecule type" value="Genomic_DNA"/>
</dbReference>
<organism evidence="2 3">
    <name type="scientific">Sphingobium xenophagum</name>
    <dbReference type="NCBI Taxonomy" id="121428"/>
    <lineage>
        <taxon>Bacteria</taxon>
        <taxon>Pseudomonadati</taxon>
        <taxon>Pseudomonadota</taxon>
        <taxon>Alphaproteobacteria</taxon>
        <taxon>Sphingomonadales</taxon>
        <taxon>Sphingomonadaceae</taxon>
        <taxon>Sphingobium</taxon>
    </lineage>
</organism>
<gene>
    <name evidence="2" type="ORF">MBESOW_P0057</name>
</gene>
<keyword evidence="3" id="KW-1185">Reference proteome</keyword>
<protein>
    <recommendedName>
        <fullName evidence="4">Tetratricopeptide repeat protein</fullName>
    </recommendedName>
</protein>
<evidence type="ECO:0008006" key="4">
    <source>
        <dbReference type="Google" id="ProtNLM"/>
    </source>
</evidence>
<dbReference type="AlphaFoldDB" id="A0A401IWN0"/>